<keyword evidence="3" id="KW-1185">Reference proteome</keyword>
<evidence type="ECO:0008006" key="4">
    <source>
        <dbReference type="Google" id="ProtNLM"/>
    </source>
</evidence>
<dbReference type="Proteomes" id="UP000186817">
    <property type="component" value="Unassembled WGS sequence"/>
</dbReference>
<organism evidence="2 3">
    <name type="scientific">Symbiodinium microadriaticum</name>
    <name type="common">Dinoflagellate</name>
    <name type="synonym">Zooxanthella microadriatica</name>
    <dbReference type="NCBI Taxonomy" id="2951"/>
    <lineage>
        <taxon>Eukaryota</taxon>
        <taxon>Sar</taxon>
        <taxon>Alveolata</taxon>
        <taxon>Dinophyceae</taxon>
        <taxon>Suessiales</taxon>
        <taxon>Symbiodiniaceae</taxon>
        <taxon>Symbiodinium</taxon>
    </lineage>
</organism>
<evidence type="ECO:0000256" key="1">
    <source>
        <dbReference type="SAM" id="MobiDB-lite"/>
    </source>
</evidence>
<protein>
    <recommendedName>
        <fullName evidence="4">Protein kinase domain-containing protein</fullName>
    </recommendedName>
</protein>
<accession>A0A1Q9F627</accession>
<feature type="region of interest" description="Disordered" evidence="1">
    <location>
        <begin position="100"/>
        <end position="125"/>
    </location>
</feature>
<gene>
    <name evidence="2" type="ORF">AK812_SmicGene601</name>
</gene>
<dbReference type="EMBL" id="LSRX01000006">
    <property type="protein sequence ID" value="OLQ15148.1"/>
    <property type="molecule type" value="Genomic_DNA"/>
</dbReference>
<comment type="caution">
    <text evidence="2">The sequence shown here is derived from an EMBL/GenBank/DDBJ whole genome shotgun (WGS) entry which is preliminary data.</text>
</comment>
<evidence type="ECO:0000313" key="2">
    <source>
        <dbReference type="EMBL" id="OLQ15148.1"/>
    </source>
</evidence>
<proteinExistence type="predicted"/>
<name>A0A1Q9F627_SYMMI</name>
<evidence type="ECO:0000313" key="3">
    <source>
        <dbReference type="Proteomes" id="UP000186817"/>
    </source>
</evidence>
<sequence length="148" mass="16607">MTTLRRLSHRALLRRARERSCTLGCGELPEELAQEVAIFTEAFSQLLKVKIAVPPTQGLETWLASCLARDPAQRLSTASEALEMLGQLWSETQAQLLKLRQEEPEAATTTEATEETEASESSSEVAVRLRRERLELESPELLKEMTIL</sequence>
<reference evidence="2 3" key="1">
    <citation type="submission" date="2016-02" db="EMBL/GenBank/DDBJ databases">
        <title>Genome analysis of coral dinoflagellate symbionts highlights evolutionary adaptations to a symbiotic lifestyle.</title>
        <authorList>
            <person name="Aranda M."/>
            <person name="Li Y."/>
            <person name="Liew Y.J."/>
            <person name="Baumgarten S."/>
            <person name="Simakov O."/>
            <person name="Wilson M."/>
            <person name="Piel J."/>
            <person name="Ashoor H."/>
            <person name="Bougouffa S."/>
            <person name="Bajic V.B."/>
            <person name="Ryu T."/>
            <person name="Ravasi T."/>
            <person name="Bayer T."/>
            <person name="Micklem G."/>
            <person name="Kim H."/>
            <person name="Bhak J."/>
            <person name="Lajeunesse T.C."/>
            <person name="Voolstra C.R."/>
        </authorList>
    </citation>
    <scope>NUCLEOTIDE SEQUENCE [LARGE SCALE GENOMIC DNA]</scope>
    <source>
        <strain evidence="2 3">CCMP2467</strain>
    </source>
</reference>
<dbReference type="AlphaFoldDB" id="A0A1Q9F627"/>